<comment type="caution">
    <text evidence="1">The sequence shown here is derived from an EMBL/GenBank/DDBJ whole genome shotgun (WGS) entry which is preliminary data.</text>
</comment>
<evidence type="ECO:0000313" key="1">
    <source>
        <dbReference type="EMBL" id="KAJ0082054.1"/>
    </source>
</evidence>
<proteinExistence type="predicted"/>
<evidence type="ECO:0000313" key="2">
    <source>
        <dbReference type="Proteomes" id="UP001164250"/>
    </source>
</evidence>
<organism evidence="1 2">
    <name type="scientific">Pistacia atlantica</name>
    <dbReference type="NCBI Taxonomy" id="434234"/>
    <lineage>
        <taxon>Eukaryota</taxon>
        <taxon>Viridiplantae</taxon>
        <taxon>Streptophyta</taxon>
        <taxon>Embryophyta</taxon>
        <taxon>Tracheophyta</taxon>
        <taxon>Spermatophyta</taxon>
        <taxon>Magnoliopsida</taxon>
        <taxon>eudicotyledons</taxon>
        <taxon>Gunneridae</taxon>
        <taxon>Pentapetalae</taxon>
        <taxon>rosids</taxon>
        <taxon>malvids</taxon>
        <taxon>Sapindales</taxon>
        <taxon>Anacardiaceae</taxon>
        <taxon>Pistacia</taxon>
    </lineage>
</organism>
<dbReference type="Proteomes" id="UP001164250">
    <property type="component" value="Chromosome 12"/>
</dbReference>
<reference evidence="2" key="1">
    <citation type="journal article" date="2023" name="G3 (Bethesda)">
        <title>Genome assembly and association tests identify interacting loci associated with vigor, precocity, and sex in interspecific pistachio rootstocks.</title>
        <authorList>
            <person name="Palmer W."/>
            <person name="Jacygrad E."/>
            <person name="Sagayaradj S."/>
            <person name="Cavanaugh K."/>
            <person name="Han R."/>
            <person name="Bertier L."/>
            <person name="Beede B."/>
            <person name="Kafkas S."/>
            <person name="Golino D."/>
            <person name="Preece J."/>
            <person name="Michelmore R."/>
        </authorList>
    </citation>
    <scope>NUCLEOTIDE SEQUENCE [LARGE SCALE GENOMIC DNA]</scope>
</reference>
<keyword evidence="2" id="KW-1185">Reference proteome</keyword>
<gene>
    <name evidence="1" type="ORF">Patl1_10933</name>
</gene>
<name>A0ACC1A3I6_9ROSI</name>
<dbReference type="EMBL" id="CM047908">
    <property type="protein sequence ID" value="KAJ0082054.1"/>
    <property type="molecule type" value="Genomic_DNA"/>
</dbReference>
<accession>A0ACC1A3I6</accession>
<sequence>MTPHKEWFCEYETYNGGNVMLGDDTTVKIIGGWKIRLRLHDG</sequence>
<protein>
    <submittedName>
        <fullName evidence="1">Uncharacterized protein</fullName>
    </submittedName>
</protein>